<dbReference type="Proteomes" id="UP000245383">
    <property type="component" value="Unassembled WGS sequence"/>
</dbReference>
<protein>
    <submittedName>
        <fullName evidence="2">Uncharacterized protein</fullName>
    </submittedName>
</protein>
<comment type="caution">
    <text evidence="2">The sequence shown here is derived from an EMBL/GenBank/DDBJ whole genome shotgun (WGS) entry which is preliminary data.</text>
</comment>
<gene>
    <name evidence="2" type="ORF">BB561_001351</name>
</gene>
<feature type="region of interest" description="Disordered" evidence="1">
    <location>
        <begin position="159"/>
        <end position="178"/>
    </location>
</feature>
<dbReference type="AlphaFoldDB" id="A0A2T9YV26"/>
<evidence type="ECO:0000256" key="1">
    <source>
        <dbReference type="SAM" id="MobiDB-lite"/>
    </source>
</evidence>
<dbReference type="EMBL" id="MBFR01000039">
    <property type="protein sequence ID" value="PVU96192.1"/>
    <property type="molecule type" value="Genomic_DNA"/>
</dbReference>
<accession>A0A2T9YV26</accession>
<keyword evidence="3" id="KW-1185">Reference proteome</keyword>
<sequence>MSNLSNKRYSIQPFTAFGSSSKSFEDELLGQLTSSGLEDTSQFLKSAKDDRVNYDSSLRELDSNSAGVSSGVHTFRSSMEFNSITTNEPFDSNKSPTSNKAKNLLKINHTTPTTTIISTTELSPKKNNYERVHDDNVNSAAAKLRKKLMRRSVLINSDAFQTNGNKYSKPPKSRLQEI</sequence>
<name>A0A2T9YV26_9FUNG</name>
<organism evidence="2 3">
    <name type="scientific">Smittium simulii</name>
    <dbReference type="NCBI Taxonomy" id="133385"/>
    <lineage>
        <taxon>Eukaryota</taxon>
        <taxon>Fungi</taxon>
        <taxon>Fungi incertae sedis</taxon>
        <taxon>Zoopagomycota</taxon>
        <taxon>Kickxellomycotina</taxon>
        <taxon>Harpellomycetes</taxon>
        <taxon>Harpellales</taxon>
        <taxon>Legeriomycetaceae</taxon>
        <taxon>Smittium</taxon>
    </lineage>
</organism>
<evidence type="ECO:0000313" key="3">
    <source>
        <dbReference type="Proteomes" id="UP000245383"/>
    </source>
</evidence>
<proteinExistence type="predicted"/>
<reference evidence="2 3" key="1">
    <citation type="journal article" date="2018" name="MBio">
        <title>Comparative Genomics Reveals the Core Gene Toolbox for the Fungus-Insect Symbiosis.</title>
        <authorList>
            <person name="Wang Y."/>
            <person name="Stata M."/>
            <person name="Wang W."/>
            <person name="Stajich J.E."/>
            <person name="White M.M."/>
            <person name="Moncalvo J.M."/>
        </authorList>
    </citation>
    <scope>NUCLEOTIDE SEQUENCE [LARGE SCALE GENOMIC DNA]</scope>
    <source>
        <strain evidence="2 3">SWE-8-4</strain>
    </source>
</reference>
<evidence type="ECO:0000313" key="2">
    <source>
        <dbReference type="EMBL" id="PVU96192.1"/>
    </source>
</evidence>